<sequence>MSDSPLNDGGSESAPSCPLCRHPAAHFYHRDKLRAYYQCAECALVFVPPDYHLPPSAEKAYYDLHENSMNDQGYQRFLNRCAEPLLERLPPAAKGLDFGCGPAPLLARLLEQAGHSVATYDLYYQPDSSVLQDQYDFIVSTEVVEHLADPLQVLQSLWQCVGPGGLLALMTKLVAGPERFANWHYIRDPTHIVFFSEQTFLWLAQQLQAELEICGADVIFLRKQ</sequence>
<protein>
    <submittedName>
        <fullName evidence="1">Class I SAM-dependent methyltransferase</fullName>
        <ecNumber evidence="1">2.1.1.-</ecNumber>
    </submittedName>
</protein>
<dbReference type="GO" id="GO:0032259">
    <property type="term" value="P:methylation"/>
    <property type="evidence" value="ECO:0007669"/>
    <property type="project" value="UniProtKB-KW"/>
</dbReference>
<accession>A0AAU0MZN4</accession>
<evidence type="ECO:0000313" key="2">
    <source>
        <dbReference type="Proteomes" id="UP001302477"/>
    </source>
</evidence>
<keyword evidence="2" id="KW-1185">Reference proteome</keyword>
<dbReference type="RefSeq" id="WP_318953840.1">
    <property type="nucleotide sequence ID" value="NZ_CP137555.1"/>
</dbReference>
<proteinExistence type="predicted"/>
<dbReference type="GO" id="GO:0008168">
    <property type="term" value="F:methyltransferase activity"/>
    <property type="evidence" value="ECO:0007669"/>
    <property type="project" value="UniProtKB-KW"/>
</dbReference>
<dbReference type="SUPFAM" id="SSF53335">
    <property type="entry name" value="S-adenosyl-L-methionine-dependent methyltransferases"/>
    <property type="match status" value="1"/>
</dbReference>
<dbReference type="Pfam" id="PF13489">
    <property type="entry name" value="Methyltransf_23"/>
    <property type="match status" value="1"/>
</dbReference>
<dbReference type="KEGG" id="mpaf:R5R33_16725"/>
<dbReference type="EC" id="2.1.1.-" evidence="1"/>
<dbReference type="AlphaFoldDB" id="A0AAU0MZN4"/>
<keyword evidence="1" id="KW-0489">Methyltransferase</keyword>
<dbReference type="Proteomes" id="UP001302477">
    <property type="component" value="Chromosome"/>
</dbReference>
<keyword evidence="1" id="KW-0808">Transferase</keyword>
<reference evidence="1 2" key="1">
    <citation type="submission" date="2023-10" db="EMBL/GenBank/DDBJ databases">
        <title>Description of Microbulbifer bruguierae sp. nov., isolated from the sediments of mangrove plant Bruguiera sexangula and comparative genomic analyses of the genus Microbulbifer.</title>
        <authorList>
            <person name="Long M."/>
        </authorList>
    </citation>
    <scope>NUCLEOTIDE SEQUENCE [LARGE SCALE GENOMIC DNA]</scope>
    <source>
        <strain evidence="1 2">SPO729</strain>
    </source>
</reference>
<gene>
    <name evidence="1" type="ORF">R5R33_16725</name>
</gene>
<organism evidence="1 2">
    <name type="scientific">Microbulbifer pacificus</name>
    <dbReference type="NCBI Taxonomy" id="407164"/>
    <lineage>
        <taxon>Bacteria</taxon>
        <taxon>Pseudomonadati</taxon>
        <taxon>Pseudomonadota</taxon>
        <taxon>Gammaproteobacteria</taxon>
        <taxon>Cellvibrionales</taxon>
        <taxon>Microbulbiferaceae</taxon>
        <taxon>Microbulbifer</taxon>
    </lineage>
</organism>
<dbReference type="Gene3D" id="3.40.50.150">
    <property type="entry name" value="Vaccinia Virus protein VP39"/>
    <property type="match status" value="2"/>
</dbReference>
<evidence type="ECO:0000313" key="1">
    <source>
        <dbReference type="EMBL" id="WOX05367.1"/>
    </source>
</evidence>
<name>A0AAU0MZN4_9GAMM</name>
<dbReference type="InterPro" id="IPR029063">
    <property type="entry name" value="SAM-dependent_MTases_sf"/>
</dbReference>
<dbReference type="EMBL" id="CP137555">
    <property type="protein sequence ID" value="WOX05367.1"/>
    <property type="molecule type" value="Genomic_DNA"/>
</dbReference>